<proteinExistence type="predicted"/>
<protein>
    <submittedName>
        <fullName evidence="2">Membrane protein</fullName>
    </submittedName>
</protein>
<organism evidence="2 3">
    <name type="scientific">Marinomonas ushuaiensis DSM 15871</name>
    <dbReference type="NCBI Taxonomy" id="1122207"/>
    <lineage>
        <taxon>Bacteria</taxon>
        <taxon>Pseudomonadati</taxon>
        <taxon>Pseudomonadota</taxon>
        <taxon>Gammaproteobacteria</taxon>
        <taxon>Oceanospirillales</taxon>
        <taxon>Oceanospirillaceae</taxon>
        <taxon>Marinomonas</taxon>
    </lineage>
</organism>
<dbReference type="Proteomes" id="UP000054058">
    <property type="component" value="Unassembled WGS sequence"/>
</dbReference>
<dbReference type="InterPro" id="IPR009732">
    <property type="entry name" value="DUF1304"/>
</dbReference>
<comment type="caution">
    <text evidence="2">The sequence shown here is derived from an EMBL/GenBank/DDBJ whole genome shotgun (WGS) entry which is preliminary data.</text>
</comment>
<dbReference type="eggNOG" id="COG3759">
    <property type="taxonomic scope" value="Bacteria"/>
</dbReference>
<dbReference type="EMBL" id="JAMB01000011">
    <property type="protein sequence ID" value="ETX10032.1"/>
    <property type="molecule type" value="Genomic_DNA"/>
</dbReference>
<keyword evidence="1" id="KW-1133">Transmembrane helix</keyword>
<feature type="transmembrane region" description="Helical" evidence="1">
    <location>
        <begin position="75"/>
        <end position="94"/>
    </location>
</feature>
<evidence type="ECO:0000313" key="3">
    <source>
        <dbReference type="Proteomes" id="UP000054058"/>
    </source>
</evidence>
<dbReference type="RefSeq" id="WP_036162912.1">
    <property type="nucleotide sequence ID" value="NZ_JAMB01000011.1"/>
</dbReference>
<dbReference type="PANTHER" id="PTHR38446:SF1">
    <property type="entry name" value="BLL0914 PROTEIN"/>
    <property type="match status" value="1"/>
</dbReference>
<dbReference type="PATRIC" id="fig|1122207.3.peg.2449"/>
<dbReference type="OrthoDB" id="9803832at2"/>
<feature type="transmembrane region" description="Helical" evidence="1">
    <location>
        <begin position="6"/>
        <end position="28"/>
    </location>
</feature>
<gene>
    <name evidence="2" type="ORF">MUS1_04160</name>
</gene>
<keyword evidence="3" id="KW-1185">Reference proteome</keyword>
<dbReference type="AlphaFoldDB" id="X7E256"/>
<feature type="transmembrane region" description="Helical" evidence="1">
    <location>
        <begin position="49"/>
        <end position="69"/>
    </location>
</feature>
<sequence length="121" mass="13394">MHCLTIILVGLVAFEHLYILILEMFMWTKPRTLKTFGIAPELAEKTKSLAANQGLYNGFLAAGLLFSLLHTDYIFSQQLQIFFLSCVIIAALFGTFTVKKTIIFIQGLPAVLALLSVLTLG</sequence>
<feature type="transmembrane region" description="Helical" evidence="1">
    <location>
        <begin position="101"/>
        <end position="120"/>
    </location>
</feature>
<dbReference type="PANTHER" id="PTHR38446">
    <property type="entry name" value="BLL0914 PROTEIN"/>
    <property type="match status" value="1"/>
</dbReference>
<evidence type="ECO:0000256" key="1">
    <source>
        <dbReference type="SAM" id="Phobius"/>
    </source>
</evidence>
<accession>X7E256</accession>
<keyword evidence="1" id="KW-0472">Membrane</keyword>
<dbReference type="STRING" id="1122207.MUS1_04160"/>
<dbReference type="Pfam" id="PF06993">
    <property type="entry name" value="DUF1304"/>
    <property type="match status" value="1"/>
</dbReference>
<reference evidence="2 3" key="1">
    <citation type="submission" date="2014-01" db="EMBL/GenBank/DDBJ databases">
        <title>Marinomonas ushuaiensis DSM 15871 Genome Sequencing.</title>
        <authorList>
            <person name="Lai Q."/>
            <person name="Shao Z.S."/>
        </authorList>
    </citation>
    <scope>NUCLEOTIDE SEQUENCE [LARGE SCALE GENOMIC DNA]</scope>
    <source>
        <strain evidence="2 3">DSM 15871</strain>
    </source>
</reference>
<evidence type="ECO:0000313" key="2">
    <source>
        <dbReference type="EMBL" id="ETX10032.1"/>
    </source>
</evidence>
<name>X7E256_9GAMM</name>
<keyword evidence="1" id="KW-0812">Transmembrane</keyword>